<sequence length="52" mass="6351">MYSKVGIQFQDANLDNLLKVKEIVEEFRFLQKLSKKQLDYWINEFDSNYITF</sequence>
<name>W9EK43_9LACO</name>
<dbReference type="Proteomes" id="UP000019474">
    <property type="component" value="Unassembled WGS sequence"/>
</dbReference>
<organism evidence="1 2">
    <name type="scientific">Fructilactobacillus florum 8D</name>
    <dbReference type="NCBI Taxonomy" id="1221538"/>
    <lineage>
        <taxon>Bacteria</taxon>
        <taxon>Bacillati</taxon>
        <taxon>Bacillota</taxon>
        <taxon>Bacilli</taxon>
        <taxon>Lactobacillales</taxon>
        <taxon>Lactobacillaceae</taxon>
        <taxon>Fructilactobacillus</taxon>
    </lineage>
</organism>
<accession>W9EK43</accession>
<evidence type="ECO:0000313" key="2">
    <source>
        <dbReference type="Proteomes" id="UP000019474"/>
    </source>
</evidence>
<comment type="caution">
    <text evidence="1">The sequence shown here is derived from an EMBL/GenBank/DDBJ whole genome shotgun (WGS) entry which is preliminary data.</text>
</comment>
<dbReference type="PATRIC" id="fig|1221538.3.peg.1060"/>
<dbReference type="AlphaFoldDB" id="W9EK43"/>
<dbReference type="EMBL" id="ALXG01000044">
    <property type="protein sequence ID" value="ETO40049.1"/>
    <property type="molecule type" value="Genomic_DNA"/>
</dbReference>
<keyword evidence="2" id="KW-1185">Reference proteome</keyword>
<evidence type="ECO:0000313" key="1">
    <source>
        <dbReference type="EMBL" id="ETO40049.1"/>
    </source>
</evidence>
<reference evidence="1 2" key="1">
    <citation type="submission" date="2012-08" db="EMBL/GenBank/DDBJ databases">
        <title>Genome sequencing of Lactobacillus florum 8D.</title>
        <authorList>
            <person name="Kim E.B."/>
            <person name="Marco M.L."/>
        </authorList>
    </citation>
    <scope>NUCLEOTIDE SEQUENCE [LARGE SCALE GENOMIC DNA]</scope>
    <source>
        <strain evidence="1 2">8D</strain>
    </source>
</reference>
<gene>
    <name evidence="1" type="ORF">B808_1055</name>
</gene>
<protein>
    <submittedName>
        <fullName evidence="1">Uncharacterized protein</fullName>
    </submittedName>
</protein>
<proteinExistence type="predicted"/>